<gene>
    <name evidence="1" type="ORF">FQN60_002468</name>
    <name evidence="2" type="ORF">FQN60_013976</name>
</gene>
<evidence type="ECO:0000313" key="2">
    <source>
        <dbReference type="EMBL" id="KAA8578644.1"/>
    </source>
</evidence>
<keyword evidence="3" id="KW-1185">Reference proteome</keyword>
<proteinExistence type="predicted"/>
<protein>
    <submittedName>
        <fullName evidence="1">Uncharacterized protein</fullName>
    </submittedName>
</protein>
<evidence type="ECO:0000313" key="1">
    <source>
        <dbReference type="EMBL" id="KAA8577902.1"/>
    </source>
</evidence>
<name>A0A5J5C802_9PERO</name>
<dbReference type="Proteomes" id="UP000327493">
    <property type="component" value="Unassembled WGS sequence"/>
</dbReference>
<sequence>MITYLRIQERRKTAEMQKFRLTDIYPGESPKELYVRLKELYVRLKELYYCGCYLLSCRYGLGNTNGCRGCVIG</sequence>
<dbReference type="AlphaFoldDB" id="A0A5J5C802"/>
<dbReference type="EMBL" id="VOFY01000333">
    <property type="protein sequence ID" value="KAA8578644.1"/>
    <property type="molecule type" value="Genomic_DNA"/>
</dbReference>
<evidence type="ECO:0000313" key="3">
    <source>
        <dbReference type="Proteomes" id="UP000327493"/>
    </source>
</evidence>
<accession>A0A5J5C802</accession>
<reference evidence="1 3" key="1">
    <citation type="submission" date="2019-08" db="EMBL/GenBank/DDBJ databases">
        <title>A chromosome-level genome assembly, high-density linkage maps, and genome scans reveal the genomic architecture of hybrid incompatibilities underlying speciation via character displacement in darters (Percidae: Etheostominae).</title>
        <authorList>
            <person name="Moran R.L."/>
            <person name="Catchen J.M."/>
            <person name="Fuller R.C."/>
        </authorList>
    </citation>
    <scope>NUCLEOTIDE SEQUENCE [LARGE SCALE GENOMIC DNA]</scope>
    <source>
        <strain evidence="1">EspeVRDwgs_2016</strain>
        <tissue evidence="1">Muscle</tissue>
    </source>
</reference>
<dbReference type="EMBL" id="VOFY01001763">
    <property type="protein sequence ID" value="KAA8577902.1"/>
    <property type="molecule type" value="Genomic_DNA"/>
</dbReference>
<organism evidence="1 3">
    <name type="scientific">Etheostoma spectabile</name>
    <name type="common">orangethroat darter</name>
    <dbReference type="NCBI Taxonomy" id="54343"/>
    <lineage>
        <taxon>Eukaryota</taxon>
        <taxon>Metazoa</taxon>
        <taxon>Chordata</taxon>
        <taxon>Craniata</taxon>
        <taxon>Vertebrata</taxon>
        <taxon>Euteleostomi</taxon>
        <taxon>Actinopterygii</taxon>
        <taxon>Neopterygii</taxon>
        <taxon>Teleostei</taxon>
        <taxon>Neoteleostei</taxon>
        <taxon>Acanthomorphata</taxon>
        <taxon>Eupercaria</taxon>
        <taxon>Perciformes</taxon>
        <taxon>Percoidei</taxon>
        <taxon>Percidae</taxon>
        <taxon>Etheostomatinae</taxon>
        <taxon>Etheostoma</taxon>
    </lineage>
</organism>
<comment type="caution">
    <text evidence="1">The sequence shown here is derived from an EMBL/GenBank/DDBJ whole genome shotgun (WGS) entry which is preliminary data.</text>
</comment>